<dbReference type="Pfam" id="PF21033">
    <property type="entry name" value="RMD1-3"/>
    <property type="match status" value="1"/>
</dbReference>
<protein>
    <recommendedName>
        <fullName evidence="14">Regulator of microtubule dynamics protein 3</fullName>
    </recommendedName>
    <alternativeName>
        <fullName evidence="15">Protein FAM82A2</fullName>
    </alternativeName>
    <alternativeName>
        <fullName evidence="16">Protein FAM82C</fullName>
    </alternativeName>
</protein>
<keyword evidence="5 18" id="KW-0812">Transmembrane</keyword>
<evidence type="ECO:0000256" key="1">
    <source>
        <dbReference type="ARBA" id="ARBA00004123"/>
    </source>
</evidence>
<dbReference type="GO" id="GO:0008017">
    <property type="term" value="F:microtubule binding"/>
    <property type="evidence" value="ECO:0007669"/>
    <property type="project" value="TreeGrafter"/>
</dbReference>
<feature type="compositionally biased region" description="Polar residues" evidence="17">
    <location>
        <begin position="225"/>
        <end position="238"/>
    </location>
</feature>
<feature type="compositionally biased region" description="Acidic residues" evidence="17">
    <location>
        <begin position="285"/>
        <end position="300"/>
    </location>
</feature>
<evidence type="ECO:0000256" key="7">
    <source>
        <dbReference type="ARBA" id="ARBA00022989"/>
    </source>
</evidence>
<feature type="compositionally biased region" description="Basic and acidic residues" evidence="17">
    <location>
        <begin position="254"/>
        <end position="265"/>
    </location>
</feature>
<feature type="transmembrane region" description="Helical" evidence="18">
    <location>
        <begin position="74"/>
        <end position="94"/>
    </location>
</feature>
<feature type="region of interest" description="Disordered" evidence="17">
    <location>
        <begin position="209"/>
        <end position="309"/>
    </location>
</feature>
<accession>A0A8C7YQB6</accession>
<evidence type="ECO:0000256" key="15">
    <source>
        <dbReference type="ARBA" id="ARBA00041608"/>
    </source>
</evidence>
<keyword evidence="7 18" id="KW-1133">Transmembrane helix</keyword>
<feature type="region of interest" description="Disordered" evidence="17">
    <location>
        <begin position="105"/>
        <end position="128"/>
    </location>
</feature>
<dbReference type="AlphaFoldDB" id="A0A8C7YQB6"/>
<organism evidence="19 20">
    <name type="scientific">Oryzias sinensis</name>
    <name type="common">Chinese medaka</name>
    <dbReference type="NCBI Taxonomy" id="183150"/>
    <lineage>
        <taxon>Eukaryota</taxon>
        <taxon>Metazoa</taxon>
        <taxon>Chordata</taxon>
        <taxon>Craniata</taxon>
        <taxon>Vertebrata</taxon>
        <taxon>Euteleostomi</taxon>
        <taxon>Actinopterygii</taxon>
        <taxon>Neopterygii</taxon>
        <taxon>Teleostei</taxon>
        <taxon>Neoteleostei</taxon>
        <taxon>Acanthomorphata</taxon>
        <taxon>Ovalentaria</taxon>
        <taxon>Atherinomorphae</taxon>
        <taxon>Beloniformes</taxon>
        <taxon>Adrianichthyidae</taxon>
        <taxon>Oryziinae</taxon>
        <taxon>Oryzias</taxon>
    </lineage>
</organism>
<sequence>MQREQSSLRSLVTVGRSQTRSYLLSASGFCLWRSWMSRSRVGASSVERSSPSVRSDPCESTGAMMMSIPLGRNGWIGLAAGATAGLGLIAFIIYKEIRRTRTPLESLSRSRAASQPLGRAGGGATPREPLDAQEMEAQQQALAAVEAVVQSLSPQQELELRKQLDQVLSSVASLRSEVAELRGGLQDIALQIIQDIKKGVEDNQRIRRRRQVHRDRTDSASSSSIYFTASQGMSSTCEETSEGGYSTAYADSDFTDREEADKQPESEEEEDQSCATVLTLRQEDSPEEDEEEDDDEEENEGSLQQPNEVPSGELALLLAQSDILHTGDASLKAEGFRLLLDNRAEHGHSREFLWRLARAYVDVYFAAQDKQERMSYAQKGRDEAEAALKRNGLNADCHKWLAVLSSLSAEHDSTHSKLKSGFLLKEHLDRALRLRDDDPVCYFLLGRWCFEVASLDWLEKKAAAALYRSAPTSSLHDALENFLKAEELSPGFSRTVRLYIAMCHKELGNISEATNWAELALNTASSCDEAPTNAAEARKLEAELRVLTDGNK</sequence>
<dbReference type="GeneTree" id="ENSGT00950000182992"/>
<dbReference type="PANTHER" id="PTHR16056">
    <property type="entry name" value="REGULATOR OF MICROTUBULE DYNAMICS PROTEIN"/>
    <property type="match status" value="1"/>
</dbReference>
<comment type="subcellular location">
    <subcellularLocation>
        <location evidence="3">Cytoplasm</location>
        <location evidence="3">Cytoskeleton</location>
        <location evidence="3">Spindle pole</location>
    </subcellularLocation>
    <subcellularLocation>
        <location evidence="2">Mitochondrion outer membrane</location>
        <topology evidence="2">Single-pass membrane protein</topology>
    </subcellularLocation>
    <subcellularLocation>
        <location evidence="1">Nucleus</location>
    </subcellularLocation>
</comment>
<keyword evidence="11" id="KW-0206">Cytoskeleton</keyword>
<dbReference type="SUPFAM" id="SSF48452">
    <property type="entry name" value="TPR-like"/>
    <property type="match status" value="1"/>
</dbReference>
<evidence type="ECO:0000256" key="2">
    <source>
        <dbReference type="ARBA" id="ARBA00004572"/>
    </source>
</evidence>
<evidence type="ECO:0000256" key="3">
    <source>
        <dbReference type="ARBA" id="ARBA00004647"/>
    </source>
</evidence>
<evidence type="ECO:0000256" key="8">
    <source>
        <dbReference type="ARBA" id="ARBA00023054"/>
    </source>
</evidence>
<dbReference type="Proteomes" id="UP000694383">
    <property type="component" value="Unplaced"/>
</dbReference>
<keyword evidence="10 18" id="KW-0472">Membrane</keyword>
<keyword evidence="12" id="KW-0539">Nucleus</keyword>
<evidence type="ECO:0000256" key="9">
    <source>
        <dbReference type="ARBA" id="ARBA00023128"/>
    </source>
</evidence>
<evidence type="ECO:0000256" key="11">
    <source>
        <dbReference type="ARBA" id="ARBA00023212"/>
    </source>
</evidence>
<dbReference type="GO" id="GO:0005634">
    <property type="term" value="C:nucleus"/>
    <property type="evidence" value="ECO:0007669"/>
    <property type="project" value="UniProtKB-SubCell"/>
</dbReference>
<reference evidence="19" key="2">
    <citation type="submission" date="2025-09" db="UniProtKB">
        <authorList>
            <consortium name="Ensembl"/>
        </authorList>
    </citation>
    <scope>IDENTIFICATION</scope>
</reference>
<comment type="similarity">
    <text evidence="13">Belongs to the RMDN family.</text>
</comment>
<evidence type="ECO:0000256" key="4">
    <source>
        <dbReference type="ARBA" id="ARBA00022490"/>
    </source>
</evidence>
<dbReference type="GO" id="GO:0097431">
    <property type="term" value="C:mitotic spindle pole"/>
    <property type="evidence" value="ECO:0007669"/>
    <property type="project" value="TreeGrafter"/>
</dbReference>
<keyword evidence="9" id="KW-0496">Mitochondrion</keyword>
<dbReference type="GO" id="GO:0005876">
    <property type="term" value="C:spindle microtubule"/>
    <property type="evidence" value="ECO:0007669"/>
    <property type="project" value="TreeGrafter"/>
</dbReference>
<evidence type="ECO:0000313" key="20">
    <source>
        <dbReference type="Proteomes" id="UP000694383"/>
    </source>
</evidence>
<evidence type="ECO:0000256" key="17">
    <source>
        <dbReference type="SAM" id="MobiDB-lite"/>
    </source>
</evidence>
<evidence type="ECO:0000256" key="5">
    <source>
        <dbReference type="ARBA" id="ARBA00022692"/>
    </source>
</evidence>
<dbReference type="PANTHER" id="PTHR16056:SF18">
    <property type="entry name" value="REGULATOR OF MICROTUBULE DYNAMICS PROTEIN 3"/>
    <property type="match status" value="1"/>
</dbReference>
<keyword evidence="4" id="KW-0963">Cytoplasm</keyword>
<evidence type="ECO:0000256" key="6">
    <source>
        <dbReference type="ARBA" id="ARBA00022787"/>
    </source>
</evidence>
<evidence type="ECO:0000256" key="18">
    <source>
        <dbReference type="SAM" id="Phobius"/>
    </source>
</evidence>
<evidence type="ECO:0000256" key="16">
    <source>
        <dbReference type="ARBA" id="ARBA00041960"/>
    </source>
</evidence>
<keyword evidence="8" id="KW-0175">Coiled coil</keyword>
<dbReference type="InterPro" id="IPR049039">
    <property type="entry name" value="RMD1-3_a_helical_rpt"/>
</dbReference>
<keyword evidence="20" id="KW-1185">Reference proteome</keyword>
<reference evidence="19" key="1">
    <citation type="submission" date="2025-08" db="UniProtKB">
        <authorList>
            <consortium name="Ensembl"/>
        </authorList>
    </citation>
    <scope>IDENTIFICATION</scope>
</reference>
<dbReference type="Ensembl" id="ENSOSIT00000032059.1">
    <property type="protein sequence ID" value="ENSOSIP00000030422.1"/>
    <property type="gene ID" value="ENSOSIG00000015677.1"/>
</dbReference>
<evidence type="ECO:0000256" key="13">
    <source>
        <dbReference type="ARBA" id="ARBA00038360"/>
    </source>
</evidence>
<dbReference type="GO" id="GO:0005741">
    <property type="term" value="C:mitochondrial outer membrane"/>
    <property type="evidence" value="ECO:0007669"/>
    <property type="project" value="UniProtKB-SubCell"/>
</dbReference>
<dbReference type="Gene3D" id="1.25.40.10">
    <property type="entry name" value="Tetratricopeptide repeat domain"/>
    <property type="match status" value="1"/>
</dbReference>
<evidence type="ECO:0000313" key="19">
    <source>
        <dbReference type="Ensembl" id="ENSOSIP00000030422.1"/>
    </source>
</evidence>
<dbReference type="InterPro" id="IPR011990">
    <property type="entry name" value="TPR-like_helical_dom_sf"/>
</dbReference>
<evidence type="ECO:0000256" key="10">
    <source>
        <dbReference type="ARBA" id="ARBA00023136"/>
    </source>
</evidence>
<evidence type="ECO:0000256" key="14">
    <source>
        <dbReference type="ARBA" id="ARBA00039962"/>
    </source>
</evidence>
<name>A0A8C7YQB6_9TELE</name>
<evidence type="ECO:0000256" key="12">
    <source>
        <dbReference type="ARBA" id="ARBA00023242"/>
    </source>
</evidence>
<proteinExistence type="inferred from homology"/>
<keyword evidence="6" id="KW-1000">Mitochondrion outer membrane</keyword>